<reference evidence="5 6" key="1">
    <citation type="submission" date="2016-05" db="EMBL/GenBank/DDBJ databases">
        <title>Complete genome sequence of Novosphingobium guangzhouense SA925(T).</title>
        <authorList>
            <person name="Sha S."/>
        </authorList>
    </citation>
    <scope>NUCLEOTIDE SEQUENCE [LARGE SCALE GENOMIC DNA]</scope>
    <source>
        <strain evidence="5 6">SA925</strain>
    </source>
</reference>
<dbReference type="InterPro" id="IPR000014">
    <property type="entry name" value="PAS"/>
</dbReference>
<dbReference type="Gene3D" id="3.30.450.20">
    <property type="entry name" value="PAS domain"/>
    <property type="match status" value="1"/>
</dbReference>
<sequence>MGMNFTFQESSVLYGMLAESTTDVILKTDPKGFIVHATSGIADLGHRDAHRDAVRGDAGMLVGPHILDLVAPEAKQQISKAHARAMAGEDVDWIEFPALTRDDRKRWFELRMRALLRHDGAPYGVLGVMRNVDELRTLSEKLFTATYTDPLTGLTNRTAFISMLEHMLDSQMGGCLALFSIDFFRTINMQHGQSVGDEVLTVFADLLRELLRSEDIISRIGSERFAVILPRVTPAEAEGICRRVVTTLADLKQTIGDGSFAMTASASVAAVDTSLDSTIERAEMALFVAKAKGRNRLEMEKPVRLAVG</sequence>
<keyword evidence="6" id="KW-1185">Reference proteome</keyword>
<dbReference type="Gene3D" id="3.30.70.270">
    <property type="match status" value="1"/>
</dbReference>
<dbReference type="NCBIfam" id="TIGR00229">
    <property type="entry name" value="sensory_box"/>
    <property type="match status" value="1"/>
</dbReference>
<dbReference type="InterPro" id="IPR043128">
    <property type="entry name" value="Rev_trsase/Diguanyl_cyclase"/>
</dbReference>
<dbReference type="InterPro" id="IPR000700">
    <property type="entry name" value="PAS-assoc_C"/>
</dbReference>
<dbReference type="CDD" id="cd00130">
    <property type="entry name" value="PAS"/>
    <property type="match status" value="1"/>
</dbReference>
<dbReference type="InterPro" id="IPR035965">
    <property type="entry name" value="PAS-like_dom_sf"/>
</dbReference>
<dbReference type="PANTHER" id="PTHR45138">
    <property type="entry name" value="REGULATORY COMPONENTS OF SENSORY TRANSDUCTION SYSTEM"/>
    <property type="match status" value="1"/>
</dbReference>
<dbReference type="GO" id="GO:0052621">
    <property type="term" value="F:diguanylate cyclase activity"/>
    <property type="evidence" value="ECO:0007669"/>
    <property type="project" value="UniProtKB-EC"/>
</dbReference>
<evidence type="ECO:0000259" key="3">
    <source>
        <dbReference type="PROSITE" id="PS50113"/>
    </source>
</evidence>
<evidence type="ECO:0000259" key="4">
    <source>
        <dbReference type="PROSITE" id="PS50887"/>
    </source>
</evidence>
<dbReference type="GO" id="GO:0005886">
    <property type="term" value="C:plasma membrane"/>
    <property type="evidence" value="ECO:0007669"/>
    <property type="project" value="TreeGrafter"/>
</dbReference>
<comment type="catalytic activity">
    <reaction evidence="2">
        <text>2 GTP = 3',3'-c-di-GMP + 2 diphosphate</text>
        <dbReference type="Rhea" id="RHEA:24898"/>
        <dbReference type="ChEBI" id="CHEBI:33019"/>
        <dbReference type="ChEBI" id="CHEBI:37565"/>
        <dbReference type="ChEBI" id="CHEBI:58805"/>
        <dbReference type="EC" id="2.7.7.65"/>
    </reaction>
</comment>
<dbReference type="OrthoDB" id="9812260at2"/>
<dbReference type="GO" id="GO:0043709">
    <property type="term" value="P:cell adhesion involved in single-species biofilm formation"/>
    <property type="evidence" value="ECO:0007669"/>
    <property type="project" value="TreeGrafter"/>
</dbReference>
<dbReference type="PROSITE" id="PS50113">
    <property type="entry name" value="PAC"/>
    <property type="match status" value="1"/>
</dbReference>
<evidence type="ECO:0000313" key="5">
    <source>
        <dbReference type="EMBL" id="PNU06369.1"/>
    </source>
</evidence>
<dbReference type="PROSITE" id="PS50887">
    <property type="entry name" value="GGDEF"/>
    <property type="match status" value="1"/>
</dbReference>
<feature type="domain" description="GGDEF" evidence="4">
    <location>
        <begin position="172"/>
        <end position="302"/>
    </location>
</feature>
<dbReference type="SMART" id="SM00267">
    <property type="entry name" value="GGDEF"/>
    <property type="match status" value="1"/>
</dbReference>
<dbReference type="AlphaFoldDB" id="A0A2K2G5Q8"/>
<dbReference type="NCBIfam" id="TIGR00254">
    <property type="entry name" value="GGDEF"/>
    <property type="match status" value="1"/>
</dbReference>
<protein>
    <recommendedName>
        <fullName evidence="1">diguanylate cyclase</fullName>
        <ecNumber evidence="1">2.7.7.65</ecNumber>
    </recommendedName>
</protein>
<gene>
    <name evidence="5" type="ORF">A8V01_02110</name>
</gene>
<dbReference type="PANTHER" id="PTHR45138:SF9">
    <property type="entry name" value="DIGUANYLATE CYCLASE DGCM-RELATED"/>
    <property type="match status" value="1"/>
</dbReference>
<dbReference type="GO" id="GO:1902201">
    <property type="term" value="P:negative regulation of bacterial-type flagellum-dependent cell motility"/>
    <property type="evidence" value="ECO:0007669"/>
    <property type="project" value="TreeGrafter"/>
</dbReference>
<dbReference type="InterPro" id="IPR013656">
    <property type="entry name" value="PAS_4"/>
</dbReference>
<dbReference type="SUPFAM" id="SSF55785">
    <property type="entry name" value="PYP-like sensor domain (PAS domain)"/>
    <property type="match status" value="1"/>
</dbReference>
<feature type="domain" description="PAC" evidence="3">
    <location>
        <begin position="92"/>
        <end position="144"/>
    </location>
</feature>
<evidence type="ECO:0000313" key="6">
    <source>
        <dbReference type="Proteomes" id="UP000236327"/>
    </source>
</evidence>
<evidence type="ECO:0000256" key="2">
    <source>
        <dbReference type="ARBA" id="ARBA00034247"/>
    </source>
</evidence>
<dbReference type="InterPro" id="IPR029787">
    <property type="entry name" value="Nucleotide_cyclase"/>
</dbReference>
<name>A0A2K2G5Q8_9SPHN</name>
<dbReference type="Pfam" id="PF08448">
    <property type="entry name" value="PAS_4"/>
    <property type="match status" value="1"/>
</dbReference>
<dbReference type="EMBL" id="LYMM01000002">
    <property type="protein sequence ID" value="PNU06369.1"/>
    <property type="molecule type" value="Genomic_DNA"/>
</dbReference>
<dbReference type="Proteomes" id="UP000236327">
    <property type="component" value="Unassembled WGS sequence"/>
</dbReference>
<dbReference type="SUPFAM" id="SSF55073">
    <property type="entry name" value="Nucleotide cyclase"/>
    <property type="match status" value="1"/>
</dbReference>
<dbReference type="Pfam" id="PF00990">
    <property type="entry name" value="GGDEF"/>
    <property type="match status" value="1"/>
</dbReference>
<proteinExistence type="predicted"/>
<organism evidence="5 6">
    <name type="scientific">Novosphingobium guangzhouense</name>
    <dbReference type="NCBI Taxonomy" id="1850347"/>
    <lineage>
        <taxon>Bacteria</taxon>
        <taxon>Pseudomonadati</taxon>
        <taxon>Pseudomonadota</taxon>
        <taxon>Alphaproteobacteria</taxon>
        <taxon>Sphingomonadales</taxon>
        <taxon>Sphingomonadaceae</taxon>
        <taxon>Novosphingobium</taxon>
    </lineage>
</organism>
<dbReference type="InterPro" id="IPR050469">
    <property type="entry name" value="Diguanylate_Cyclase"/>
</dbReference>
<dbReference type="EC" id="2.7.7.65" evidence="1"/>
<dbReference type="InterPro" id="IPR000160">
    <property type="entry name" value="GGDEF_dom"/>
</dbReference>
<comment type="caution">
    <text evidence="5">The sequence shown here is derived from an EMBL/GenBank/DDBJ whole genome shotgun (WGS) entry which is preliminary data.</text>
</comment>
<dbReference type="CDD" id="cd01949">
    <property type="entry name" value="GGDEF"/>
    <property type="match status" value="1"/>
</dbReference>
<accession>A0A2K2G5Q8</accession>
<evidence type="ECO:0000256" key="1">
    <source>
        <dbReference type="ARBA" id="ARBA00012528"/>
    </source>
</evidence>